<name>A0ABQ1PEI4_9GAMM</name>
<dbReference type="EMBL" id="BMHM01000005">
    <property type="protein sequence ID" value="GGC95668.1"/>
    <property type="molecule type" value="Genomic_DNA"/>
</dbReference>
<sequence>MCTVWRKPTRPSLTIVSKLGVSRFVFSFAGCAALKTFFVMLQHAAAIVVDGGGGIGKDYTAGLTSIAN</sequence>
<evidence type="ECO:0000313" key="1">
    <source>
        <dbReference type="EMBL" id="GGC95668.1"/>
    </source>
</evidence>
<protein>
    <submittedName>
        <fullName evidence="1">Uncharacterized protein</fullName>
    </submittedName>
</protein>
<dbReference type="Proteomes" id="UP000597301">
    <property type="component" value="Unassembled WGS sequence"/>
</dbReference>
<accession>A0ABQ1PEI4</accession>
<keyword evidence="2" id="KW-1185">Reference proteome</keyword>
<proteinExistence type="predicted"/>
<gene>
    <name evidence="1" type="ORF">GCM10011382_27670</name>
</gene>
<organism evidence="1 2">
    <name type="scientific">Vreelandella lutescens</name>
    <dbReference type="NCBI Taxonomy" id="1602943"/>
    <lineage>
        <taxon>Bacteria</taxon>
        <taxon>Pseudomonadati</taxon>
        <taxon>Pseudomonadota</taxon>
        <taxon>Gammaproteobacteria</taxon>
        <taxon>Oceanospirillales</taxon>
        <taxon>Halomonadaceae</taxon>
        <taxon>Vreelandella</taxon>
    </lineage>
</organism>
<reference evidence="2" key="1">
    <citation type="journal article" date="2019" name="Int. J. Syst. Evol. Microbiol.">
        <title>The Global Catalogue of Microorganisms (GCM) 10K type strain sequencing project: providing services to taxonomists for standard genome sequencing and annotation.</title>
        <authorList>
            <consortium name="The Broad Institute Genomics Platform"/>
            <consortium name="The Broad Institute Genome Sequencing Center for Infectious Disease"/>
            <person name="Wu L."/>
            <person name="Ma J."/>
        </authorList>
    </citation>
    <scope>NUCLEOTIDE SEQUENCE [LARGE SCALE GENOMIC DNA]</scope>
    <source>
        <strain evidence="2">CGMCC 1.15122</strain>
    </source>
</reference>
<evidence type="ECO:0000313" key="2">
    <source>
        <dbReference type="Proteomes" id="UP000597301"/>
    </source>
</evidence>
<comment type="caution">
    <text evidence="1">The sequence shown here is derived from an EMBL/GenBank/DDBJ whole genome shotgun (WGS) entry which is preliminary data.</text>
</comment>